<evidence type="ECO:0000256" key="1">
    <source>
        <dbReference type="ARBA" id="ARBA00004240"/>
    </source>
</evidence>
<keyword evidence="8" id="KW-0256">Endoplasmic reticulum</keyword>
<protein>
    <recommendedName>
        <fullName evidence="15">Hexosyltransferase</fullName>
        <ecNumber evidence="15">2.4.1.-</ecNumber>
    </recommendedName>
</protein>
<evidence type="ECO:0000256" key="6">
    <source>
        <dbReference type="ARBA" id="ARBA00022679"/>
    </source>
</evidence>
<accession>A0A9D4EWP2</accession>
<evidence type="ECO:0000313" key="16">
    <source>
        <dbReference type="EMBL" id="KAH3787231.1"/>
    </source>
</evidence>
<dbReference type="Pfam" id="PF01762">
    <property type="entry name" value="Galactosyl_T"/>
    <property type="match status" value="1"/>
</dbReference>
<evidence type="ECO:0000256" key="11">
    <source>
        <dbReference type="ARBA" id="ARBA00023034"/>
    </source>
</evidence>
<evidence type="ECO:0000256" key="9">
    <source>
        <dbReference type="ARBA" id="ARBA00022968"/>
    </source>
</evidence>
<proteinExistence type="inferred from homology"/>
<keyword evidence="10 15" id="KW-1133">Transmembrane helix</keyword>
<dbReference type="GO" id="GO:0016758">
    <property type="term" value="F:hexosyltransferase activity"/>
    <property type="evidence" value="ECO:0007669"/>
    <property type="project" value="InterPro"/>
</dbReference>
<keyword evidence="6" id="KW-0808">Transferase</keyword>
<dbReference type="Proteomes" id="UP000828390">
    <property type="component" value="Unassembled WGS sequence"/>
</dbReference>
<dbReference type="GO" id="GO:0008194">
    <property type="term" value="F:UDP-glycosyltransferase activity"/>
    <property type="evidence" value="ECO:0007669"/>
    <property type="project" value="TreeGrafter"/>
</dbReference>
<comment type="subcellular location">
    <subcellularLocation>
        <location evidence="1">Endoplasmic reticulum</location>
    </subcellularLocation>
    <subcellularLocation>
        <location evidence="2 15">Golgi apparatus membrane</location>
        <topology evidence="2 15">Single-pass type II membrane protein</topology>
    </subcellularLocation>
</comment>
<sequence>MRNHFYFWLAVPVAFVALLFLLVERSTTHRPFLVIGILSARENFKQRNTLRNTWLKNRNSSVKYKFVVGSKHCDLHVSNRRDRYSCKSKEFEKIDESMRDGFPIMTSSVGIAQVEKVFWNATLKVHHSVIVKSLGVSVAVHGSSVKVMIYDDSRDEVIVEANGLHENNNLSLPYIYTGIEPIMLPEGFEGSLCIVGDNLAVDKQTMNNIGMTLPYSAGAVDIEYMDQSGNVHGIAEGMFLASMHLSINDVEAFHKKLSLAGSLNAEHKEKQSLINEKLLEEMNVYQDILLVDVEDVYRNLPDKLLHFHVWVSKISPHFVLKTDDDCYVDVDAVLETLAKIPNQHKIWYGRFRHDWYVERYGKWAEKDFRSSEYPAFACGSCNIVSGDLSSWLASNVEYLHQFQGEDTSMGIWLSAVMPRYLEDERIQCENMCSSDAIVIPELSPEKIVEKWNNRLQCGNPCECV</sequence>
<comment type="catalytic activity">
    <reaction evidence="14">
        <text>3-O-(N-acetyl-beta-D-glucosaminyl-(1-&gt;4)-alpha-D-mannosyl)-L-threonyl-[protein] + UDP-N-acetyl-alpha-D-galactosamine = 3-O-[beta-D-GalNAc-(1-&gt;3)-beta-D-GlcNAc-(1-&gt;4)-alpha-D-Man]-L-Thr-[protein] + UDP + H(+)</text>
        <dbReference type="Rhea" id="RHEA:37667"/>
        <dbReference type="Rhea" id="RHEA-COMP:13308"/>
        <dbReference type="Rhea" id="RHEA-COMP:13618"/>
        <dbReference type="ChEBI" id="CHEBI:15378"/>
        <dbReference type="ChEBI" id="CHEBI:58223"/>
        <dbReference type="ChEBI" id="CHEBI:67138"/>
        <dbReference type="ChEBI" id="CHEBI:136709"/>
        <dbReference type="ChEBI" id="CHEBI:137540"/>
        <dbReference type="EC" id="2.4.1.313"/>
    </reaction>
</comment>
<keyword evidence="5 15" id="KW-0328">Glycosyltransferase</keyword>
<comment type="caution">
    <text evidence="16">The sequence shown here is derived from an EMBL/GenBank/DDBJ whole genome shotgun (WGS) entry which is preliminary data.</text>
</comment>
<evidence type="ECO:0000256" key="2">
    <source>
        <dbReference type="ARBA" id="ARBA00004323"/>
    </source>
</evidence>
<evidence type="ECO:0000256" key="14">
    <source>
        <dbReference type="ARBA" id="ARBA00047667"/>
    </source>
</evidence>
<dbReference type="GO" id="GO:0000139">
    <property type="term" value="C:Golgi membrane"/>
    <property type="evidence" value="ECO:0007669"/>
    <property type="project" value="UniProtKB-SubCell"/>
</dbReference>
<reference evidence="16" key="1">
    <citation type="journal article" date="2019" name="bioRxiv">
        <title>The Genome of the Zebra Mussel, Dreissena polymorpha: A Resource for Invasive Species Research.</title>
        <authorList>
            <person name="McCartney M.A."/>
            <person name="Auch B."/>
            <person name="Kono T."/>
            <person name="Mallez S."/>
            <person name="Zhang Y."/>
            <person name="Obille A."/>
            <person name="Becker A."/>
            <person name="Abrahante J.E."/>
            <person name="Garbe J."/>
            <person name="Badalamenti J.P."/>
            <person name="Herman A."/>
            <person name="Mangelson H."/>
            <person name="Liachko I."/>
            <person name="Sullivan S."/>
            <person name="Sone E.D."/>
            <person name="Koren S."/>
            <person name="Silverstein K.A.T."/>
            <person name="Beckman K.B."/>
            <person name="Gohl D.M."/>
        </authorList>
    </citation>
    <scope>NUCLEOTIDE SEQUENCE</scope>
    <source>
        <strain evidence="16">Duluth1</strain>
        <tissue evidence="16">Whole animal</tissue>
    </source>
</reference>
<evidence type="ECO:0000256" key="7">
    <source>
        <dbReference type="ARBA" id="ARBA00022692"/>
    </source>
</evidence>
<dbReference type="InterPro" id="IPR002659">
    <property type="entry name" value="Glyco_trans_31"/>
</dbReference>
<evidence type="ECO:0000256" key="4">
    <source>
        <dbReference type="ARBA" id="ARBA00008661"/>
    </source>
</evidence>
<dbReference type="OrthoDB" id="2139606at2759"/>
<dbReference type="Gene3D" id="3.90.550.50">
    <property type="match status" value="1"/>
</dbReference>
<evidence type="ECO:0000256" key="8">
    <source>
        <dbReference type="ARBA" id="ARBA00022824"/>
    </source>
</evidence>
<evidence type="ECO:0000256" key="12">
    <source>
        <dbReference type="ARBA" id="ARBA00023136"/>
    </source>
</evidence>
<dbReference type="GO" id="GO:0005783">
    <property type="term" value="C:endoplasmic reticulum"/>
    <property type="evidence" value="ECO:0007669"/>
    <property type="project" value="UniProtKB-SubCell"/>
</dbReference>
<dbReference type="EC" id="2.4.1.-" evidence="15"/>
<keyword evidence="12 15" id="KW-0472">Membrane</keyword>
<name>A0A9D4EWP2_DREPO</name>
<keyword evidence="11 15" id="KW-0333">Golgi apparatus</keyword>
<evidence type="ECO:0000313" key="17">
    <source>
        <dbReference type="Proteomes" id="UP000828390"/>
    </source>
</evidence>
<dbReference type="PANTHER" id="PTHR11214:SF219">
    <property type="entry name" value="UDP-GALNAC:BETA-1,3-N-ACETYLGALACTOSAMINYLTRANSFERASE 2"/>
    <property type="match status" value="1"/>
</dbReference>
<feature type="transmembrane region" description="Helical" evidence="15">
    <location>
        <begin position="6"/>
        <end position="23"/>
    </location>
</feature>
<keyword evidence="9 15" id="KW-0735">Signal-anchor</keyword>
<keyword evidence="17" id="KW-1185">Reference proteome</keyword>
<evidence type="ECO:0000256" key="5">
    <source>
        <dbReference type="ARBA" id="ARBA00022676"/>
    </source>
</evidence>
<dbReference type="GO" id="GO:0006493">
    <property type="term" value="P:protein O-linked glycosylation"/>
    <property type="evidence" value="ECO:0007669"/>
    <property type="project" value="TreeGrafter"/>
</dbReference>
<keyword evidence="13" id="KW-0325">Glycoprotein</keyword>
<evidence type="ECO:0000256" key="10">
    <source>
        <dbReference type="ARBA" id="ARBA00022989"/>
    </source>
</evidence>
<comment type="similarity">
    <text evidence="4 15">Belongs to the glycosyltransferase 31 family.</text>
</comment>
<dbReference type="EMBL" id="JAIWYP010000008">
    <property type="protein sequence ID" value="KAH3787231.1"/>
    <property type="molecule type" value="Genomic_DNA"/>
</dbReference>
<reference evidence="16" key="2">
    <citation type="submission" date="2020-11" db="EMBL/GenBank/DDBJ databases">
        <authorList>
            <person name="McCartney M.A."/>
            <person name="Auch B."/>
            <person name="Kono T."/>
            <person name="Mallez S."/>
            <person name="Becker A."/>
            <person name="Gohl D.M."/>
            <person name="Silverstein K.A.T."/>
            <person name="Koren S."/>
            <person name="Bechman K.B."/>
            <person name="Herman A."/>
            <person name="Abrahante J.E."/>
            <person name="Garbe J."/>
        </authorList>
    </citation>
    <scope>NUCLEOTIDE SEQUENCE</scope>
    <source>
        <strain evidence="16">Duluth1</strain>
        <tissue evidence="16">Whole animal</tissue>
    </source>
</reference>
<evidence type="ECO:0000256" key="13">
    <source>
        <dbReference type="ARBA" id="ARBA00023180"/>
    </source>
</evidence>
<keyword evidence="7 15" id="KW-0812">Transmembrane</keyword>
<dbReference type="PANTHER" id="PTHR11214">
    <property type="entry name" value="BETA-1,3-N-ACETYLGLUCOSAMINYLTRANSFERASE"/>
    <property type="match status" value="1"/>
</dbReference>
<gene>
    <name evidence="16" type="ORF">DPMN_165351</name>
</gene>
<dbReference type="AlphaFoldDB" id="A0A9D4EWP2"/>
<organism evidence="16 17">
    <name type="scientific">Dreissena polymorpha</name>
    <name type="common">Zebra mussel</name>
    <name type="synonym">Mytilus polymorpha</name>
    <dbReference type="NCBI Taxonomy" id="45954"/>
    <lineage>
        <taxon>Eukaryota</taxon>
        <taxon>Metazoa</taxon>
        <taxon>Spiralia</taxon>
        <taxon>Lophotrochozoa</taxon>
        <taxon>Mollusca</taxon>
        <taxon>Bivalvia</taxon>
        <taxon>Autobranchia</taxon>
        <taxon>Heteroconchia</taxon>
        <taxon>Euheterodonta</taxon>
        <taxon>Imparidentia</taxon>
        <taxon>Neoheterodontei</taxon>
        <taxon>Myida</taxon>
        <taxon>Dreissenoidea</taxon>
        <taxon>Dreissenidae</taxon>
        <taxon>Dreissena</taxon>
    </lineage>
</organism>
<evidence type="ECO:0000256" key="3">
    <source>
        <dbReference type="ARBA" id="ARBA00004922"/>
    </source>
</evidence>
<evidence type="ECO:0000256" key="15">
    <source>
        <dbReference type="RuleBase" id="RU363063"/>
    </source>
</evidence>
<comment type="pathway">
    <text evidence="3">Protein modification; protein glycosylation.</text>
</comment>